<comment type="function">
    <text evidence="6">An essential GTPase that binds both GDP and GTP, with rapid nucleotide exchange. Plays a role in 16S rRNA processing and 30S ribosomal subunit biogenesis and possibly also in cell cycle regulation and energy metabolism.</text>
</comment>
<dbReference type="InterPro" id="IPR030388">
    <property type="entry name" value="G_ERA_dom"/>
</dbReference>
<dbReference type="GO" id="GO:0000028">
    <property type="term" value="P:ribosomal small subunit assembly"/>
    <property type="evidence" value="ECO:0007669"/>
    <property type="project" value="TreeGrafter"/>
</dbReference>
<keyword evidence="6" id="KW-0472">Membrane</keyword>
<gene>
    <name evidence="6" type="primary">era</name>
    <name evidence="11" type="ORF">CO173_02390</name>
</gene>
<evidence type="ECO:0000313" key="11">
    <source>
        <dbReference type="EMBL" id="PJA46594.1"/>
    </source>
</evidence>
<evidence type="ECO:0000256" key="3">
    <source>
        <dbReference type="ARBA" id="ARBA00022741"/>
    </source>
</evidence>
<feature type="region of interest" description="G1" evidence="7">
    <location>
        <begin position="10"/>
        <end position="17"/>
    </location>
</feature>
<dbReference type="Gene3D" id="3.30.300.20">
    <property type="match status" value="1"/>
</dbReference>
<sequence>MKSGFAVIIGRSNVGKSTLINSLVKTKVAITTPKPQTTRRPIQGVLTLPNEGQIVFVDTPGLMQKAKDPLTQRLSKYIADSLRDIDVVLYVVDATRTIGNEEKEMLKIAKSIDQPVLLVINKTDSYESRDCIDFYRDLASDFSGVVEISAKTGSNQDKVIKWILENLPEGDYMYPDFQVSNMTNEEQIGEIIREKLFLRLREEVPYTTEVEVHKVEEQKNGVLRIEADILTTEERYKRMIIGKGGQGIKEIGQSSRKELESMTSKKVYLDLNVKVDPHWVSRMD</sequence>
<feature type="region of interest" description="G2" evidence="7">
    <location>
        <begin position="36"/>
        <end position="40"/>
    </location>
</feature>
<dbReference type="GO" id="GO:0043024">
    <property type="term" value="F:ribosomal small subunit binding"/>
    <property type="evidence" value="ECO:0007669"/>
    <property type="project" value="TreeGrafter"/>
</dbReference>
<dbReference type="NCBIfam" id="TIGR00436">
    <property type="entry name" value="era"/>
    <property type="match status" value="1"/>
</dbReference>
<dbReference type="SUPFAM" id="SSF54814">
    <property type="entry name" value="Prokaryotic type KH domain (KH-domain type II)"/>
    <property type="match status" value="1"/>
</dbReference>
<dbReference type="InterPro" id="IPR004044">
    <property type="entry name" value="KH_dom_type_2"/>
</dbReference>
<dbReference type="HAMAP" id="MF_00367">
    <property type="entry name" value="GTPase_Era"/>
    <property type="match status" value="1"/>
</dbReference>
<comment type="caution">
    <text evidence="6">Lacks conserved residue(s) required for the propagation of feature annotation.</text>
</comment>
<keyword evidence="6" id="KW-1003">Cell membrane</keyword>
<comment type="similarity">
    <text evidence="1 6 7 8">Belongs to the TRAFAC class TrmE-Era-EngA-EngB-Septin-like GTPase superfamily. Era GTPase family.</text>
</comment>
<proteinExistence type="inferred from homology"/>
<dbReference type="PANTHER" id="PTHR42698:SF1">
    <property type="entry name" value="GTPASE ERA, MITOCHONDRIAL"/>
    <property type="match status" value="1"/>
</dbReference>
<dbReference type="Gene3D" id="3.40.50.300">
    <property type="entry name" value="P-loop containing nucleotide triphosphate hydrolases"/>
    <property type="match status" value="1"/>
</dbReference>
<evidence type="ECO:0000256" key="2">
    <source>
        <dbReference type="ARBA" id="ARBA00020484"/>
    </source>
</evidence>
<dbReference type="PROSITE" id="PS51713">
    <property type="entry name" value="G_ERA"/>
    <property type="match status" value="1"/>
</dbReference>
<feature type="region of interest" description="G3" evidence="7">
    <location>
        <begin position="58"/>
        <end position="61"/>
    </location>
</feature>
<feature type="binding site" evidence="6">
    <location>
        <begin position="121"/>
        <end position="124"/>
    </location>
    <ligand>
        <name>GTP</name>
        <dbReference type="ChEBI" id="CHEBI:37565"/>
    </ligand>
</feature>
<dbReference type="SUPFAM" id="SSF52540">
    <property type="entry name" value="P-loop containing nucleoside triphosphate hydrolases"/>
    <property type="match status" value="1"/>
</dbReference>
<keyword evidence="4 6" id="KW-0694">RNA-binding</keyword>
<keyword evidence="6" id="KW-0699">rRNA-binding</keyword>
<protein>
    <recommendedName>
        <fullName evidence="2 6">GTPase Era</fullName>
    </recommendedName>
</protein>
<dbReference type="CDD" id="cd22534">
    <property type="entry name" value="KH-II_Era"/>
    <property type="match status" value="1"/>
</dbReference>
<dbReference type="AlphaFoldDB" id="A0A2M7XFE6"/>
<evidence type="ECO:0000256" key="7">
    <source>
        <dbReference type="PROSITE-ProRule" id="PRU01050"/>
    </source>
</evidence>
<keyword evidence="6" id="KW-0690">Ribosome biogenesis</keyword>
<dbReference type="NCBIfam" id="NF000908">
    <property type="entry name" value="PRK00089.1"/>
    <property type="match status" value="1"/>
</dbReference>
<dbReference type="GO" id="GO:0005829">
    <property type="term" value="C:cytosol"/>
    <property type="evidence" value="ECO:0007669"/>
    <property type="project" value="TreeGrafter"/>
</dbReference>
<dbReference type="GO" id="GO:0003924">
    <property type="term" value="F:GTPase activity"/>
    <property type="evidence" value="ECO:0007669"/>
    <property type="project" value="UniProtKB-UniRule"/>
</dbReference>
<comment type="subunit">
    <text evidence="6">Monomer.</text>
</comment>
<dbReference type="Pfam" id="PF01926">
    <property type="entry name" value="MMR_HSR1"/>
    <property type="match status" value="1"/>
</dbReference>
<keyword evidence="5 6" id="KW-0342">GTP-binding</keyword>
<evidence type="ECO:0000256" key="6">
    <source>
        <dbReference type="HAMAP-Rule" id="MF_00367"/>
    </source>
</evidence>
<dbReference type="GO" id="GO:0005525">
    <property type="term" value="F:GTP binding"/>
    <property type="evidence" value="ECO:0007669"/>
    <property type="project" value="UniProtKB-UniRule"/>
</dbReference>
<dbReference type="PANTHER" id="PTHR42698">
    <property type="entry name" value="GTPASE ERA"/>
    <property type="match status" value="1"/>
</dbReference>
<feature type="region of interest" description="G4" evidence="7">
    <location>
        <begin position="121"/>
        <end position="124"/>
    </location>
</feature>
<dbReference type="InterPro" id="IPR009019">
    <property type="entry name" value="KH_sf_prok-type"/>
</dbReference>
<dbReference type="GO" id="GO:0070181">
    <property type="term" value="F:small ribosomal subunit rRNA binding"/>
    <property type="evidence" value="ECO:0007669"/>
    <property type="project" value="UniProtKB-UniRule"/>
</dbReference>
<dbReference type="GO" id="GO:0005886">
    <property type="term" value="C:plasma membrane"/>
    <property type="evidence" value="ECO:0007669"/>
    <property type="project" value="UniProtKB-SubCell"/>
</dbReference>
<dbReference type="InterPro" id="IPR005662">
    <property type="entry name" value="GTPase_Era-like"/>
</dbReference>
<dbReference type="InterPro" id="IPR005225">
    <property type="entry name" value="Small_GTP-bd"/>
</dbReference>
<accession>A0A2M7XFE6</accession>
<evidence type="ECO:0000259" key="10">
    <source>
        <dbReference type="PROSITE" id="PS51713"/>
    </source>
</evidence>
<feature type="domain" description="KH type-2" evidence="9">
    <location>
        <begin position="200"/>
        <end position="277"/>
    </location>
</feature>
<dbReference type="InterPro" id="IPR027417">
    <property type="entry name" value="P-loop_NTPase"/>
</dbReference>
<evidence type="ECO:0000259" key="9">
    <source>
        <dbReference type="PROSITE" id="PS50823"/>
    </source>
</evidence>
<dbReference type="PROSITE" id="PS50823">
    <property type="entry name" value="KH_TYPE_2"/>
    <property type="match status" value="1"/>
</dbReference>
<dbReference type="InterPro" id="IPR006073">
    <property type="entry name" value="GTP-bd"/>
</dbReference>
<evidence type="ECO:0000256" key="8">
    <source>
        <dbReference type="RuleBase" id="RU003761"/>
    </source>
</evidence>
<keyword evidence="6" id="KW-0963">Cytoplasm</keyword>
<feature type="region of interest" description="G5" evidence="7">
    <location>
        <begin position="148"/>
        <end position="150"/>
    </location>
</feature>
<comment type="subcellular location">
    <subcellularLocation>
        <location evidence="6">Cytoplasm</location>
    </subcellularLocation>
    <subcellularLocation>
        <location evidence="6">Cell membrane</location>
        <topology evidence="6">Peripheral membrane protein</topology>
    </subcellularLocation>
</comment>
<evidence type="ECO:0000256" key="1">
    <source>
        <dbReference type="ARBA" id="ARBA00007921"/>
    </source>
</evidence>
<keyword evidence="3 6" id="KW-0547">Nucleotide-binding</keyword>
<dbReference type="NCBIfam" id="TIGR00231">
    <property type="entry name" value="small_GTP"/>
    <property type="match status" value="1"/>
</dbReference>
<dbReference type="InterPro" id="IPR015946">
    <property type="entry name" value="KH_dom-like_a/b"/>
</dbReference>
<evidence type="ECO:0000256" key="4">
    <source>
        <dbReference type="ARBA" id="ARBA00022884"/>
    </source>
</evidence>
<organism evidence="11 12">
    <name type="scientific">Candidatus Uhrbacteria bacterium CG_4_9_14_3_um_filter_41_35</name>
    <dbReference type="NCBI Taxonomy" id="1975034"/>
    <lineage>
        <taxon>Bacteria</taxon>
        <taxon>Candidatus Uhriibacteriota</taxon>
    </lineage>
</organism>
<feature type="binding site" evidence="6">
    <location>
        <begin position="58"/>
        <end position="62"/>
    </location>
    <ligand>
        <name>GTP</name>
        <dbReference type="ChEBI" id="CHEBI:37565"/>
    </ligand>
</feature>
<reference evidence="12" key="1">
    <citation type="submission" date="2017-09" db="EMBL/GenBank/DDBJ databases">
        <title>Depth-based differentiation of microbial function through sediment-hosted aquifers and enrichment of novel symbionts in the deep terrestrial subsurface.</title>
        <authorList>
            <person name="Probst A.J."/>
            <person name="Ladd B."/>
            <person name="Jarett J.K."/>
            <person name="Geller-Mcgrath D.E."/>
            <person name="Sieber C.M.K."/>
            <person name="Emerson J.B."/>
            <person name="Anantharaman K."/>
            <person name="Thomas B.C."/>
            <person name="Malmstrom R."/>
            <person name="Stieglmeier M."/>
            <person name="Klingl A."/>
            <person name="Woyke T."/>
            <person name="Ryan C.M."/>
            <person name="Banfield J.F."/>
        </authorList>
    </citation>
    <scope>NUCLEOTIDE SEQUENCE [LARGE SCALE GENOMIC DNA]</scope>
</reference>
<evidence type="ECO:0000256" key="5">
    <source>
        <dbReference type="ARBA" id="ARBA00023134"/>
    </source>
</evidence>
<dbReference type="PRINTS" id="PR00449">
    <property type="entry name" value="RASTRNSFRMNG"/>
</dbReference>
<comment type="caution">
    <text evidence="11">The sequence shown here is derived from an EMBL/GenBank/DDBJ whole genome shotgun (WGS) entry which is preliminary data.</text>
</comment>
<feature type="domain" description="Era-type G" evidence="10">
    <location>
        <begin position="2"/>
        <end position="169"/>
    </location>
</feature>
<dbReference type="Pfam" id="PF07650">
    <property type="entry name" value="KH_2"/>
    <property type="match status" value="1"/>
</dbReference>
<dbReference type="EMBL" id="PFWT01000009">
    <property type="protein sequence ID" value="PJA46594.1"/>
    <property type="molecule type" value="Genomic_DNA"/>
</dbReference>
<dbReference type="Proteomes" id="UP000231263">
    <property type="component" value="Unassembled WGS sequence"/>
</dbReference>
<evidence type="ECO:0000313" key="12">
    <source>
        <dbReference type="Proteomes" id="UP000231263"/>
    </source>
</evidence>
<dbReference type="CDD" id="cd04163">
    <property type="entry name" value="Era"/>
    <property type="match status" value="1"/>
</dbReference>
<name>A0A2M7XFE6_9BACT</name>